<dbReference type="HOGENOM" id="CLU_104083_3_0_10"/>
<dbReference type="SUPFAM" id="SSF56214">
    <property type="entry name" value="4'-phosphopantetheinyl transferase"/>
    <property type="match status" value="2"/>
</dbReference>
<reference evidence="3 4" key="1">
    <citation type="journal article" date="2011" name="Stand. Genomic Sci.">
        <title>Complete genome sequence of Bacteroides salanitronis type strain (BL78).</title>
        <authorList>
            <person name="Gronow S."/>
            <person name="Held B."/>
            <person name="Lucas S."/>
            <person name="Lapidus A."/>
            <person name="Del Rio T.G."/>
            <person name="Nolan M."/>
            <person name="Tice H."/>
            <person name="Deshpande S."/>
            <person name="Cheng J.F."/>
            <person name="Pitluck S."/>
            <person name="Liolios K."/>
            <person name="Pagani I."/>
            <person name="Ivanova N."/>
            <person name="Mavromatis K."/>
            <person name="Pati A."/>
            <person name="Tapia R."/>
            <person name="Han C."/>
            <person name="Goodwin L."/>
            <person name="Chen A."/>
            <person name="Palaniappan K."/>
            <person name="Land M."/>
            <person name="Hauser L."/>
            <person name="Chang Y.J."/>
            <person name="Jeffries C.D."/>
            <person name="Brambilla E.M."/>
            <person name="Rohde M."/>
            <person name="Goker M."/>
            <person name="Detter J.C."/>
            <person name="Woyke T."/>
            <person name="Bristow J."/>
            <person name="Markowitz V."/>
            <person name="Hugenholtz P."/>
            <person name="Kyrpides N.C."/>
            <person name="Klenk H.P."/>
            <person name="Eisen J.A."/>
        </authorList>
    </citation>
    <scope>NUCLEOTIDE SEQUENCE [LARGE SCALE GENOMIC DNA]</scope>
    <source>
        <strain evidence="3 4">DSM 18170</strain>
    </source>
</reference>
<dbReference type="InterPro" id="IPR008278">
    <property type="entry name" value="4-PPantetheinyl_Trfase_dom"/>
</dbReference>
<evidence type="ECO:0000313" key="3">
    <source>
        <dbReference type="EMBL" id="ADY37474.1"/>
    </source>
</evidence>
<proteinExistence type="predicted"/>
<sequence>MPLFSCWKDEAGTFAIWKTEESNEALRASLKGAFPYDADLSRLKAESRRSEYLAVRVLLAEVCGEEKAICHEPSGKPFLADGSFRLSISHTRGYVAVALHPEREVGIDIEQVSERVLKVADRFMCGEELAGQAEALKGCPEEAEQAALYYVLLHWSAKETLYKLMGEEEVDFSRHLRILPFRLRPEGRFSGCECRTRQGMRYEIRYMLHPDFVCTWSMGG</sequence>
<dbReference type="EMBL" id="CP002530">
    <property type="protein sequence ID" value="ADY37474.1"/>
    <property type="molecule type" value="Genomic_DNA"/>
</dbReference>
<protein>
    <recommendedName>
        <fullName evidence="2">4'-phosphopantetheinyl transferase domain-containing protein</fullName>
    </recommendedName>
</protein>
<dbReference type="RefSeq" id="WP_013618847.1">
    <property type="nucleotide sequence ID" value="NC_015164.1"/>
</dbReference>
<dbReference type="STRING" id="667015.Bacsa_2944"/>
<dbReference type="Pfam" id="PF01648">
    <property type="entry name" value="ACPS"/>
    <property type="match status" value="1"/>
</dbReference>
<dbReference type="InterPro" id="IPR037143">
    <property type="entry name" value="4-PPantetheinyl_Trfase_dom_sf"/>
</dbReference>
<dbReference type="eggNOG" id="COG2091">
    <property type="taxonomic scope" value="Bacteria"/>
</dbReference>
<dbReference type="OrthoDB" id="1190494at2"/>
<name>F0R208_PHOSB</name>
<evidence type="ECO:0000259" key="2">
    <source>
        <dbReference type="Pfam" id="PF01648"/>
    </source>
</evidence>
<keyword evidence="1" id="KW-0808">Transferase</keyword>
<gene>
    <name evidence="3" type="ordered locus">Bacsa_2944</name>
</gene>
<dbReference type="Gene3D" id="3.90.470.20">
    <property type="entry name" value="4'-phosphopantetheinyl transferase domain"/>
    <property type="match status" value="1"/>
</dbReference>
<accession>F0R208</accession>
<dbReference type="AlphaFoldDB" id="F0R208"/>
<dbReference type="GO" id="GO:0008897">
    <property type="term" value="F:holo-[acyl-carrier-protein] synthase activity"/>
    <property type="evidence" value="ECO:0007669"/>
    <property type="project" value="InterPro"/>
</dbReference>
<dbReference type="GO" id="GO:0000287">
    <property type="term" value="F:magnesium ion binding"/>
    <property type="evidence" value="ECO:0007669"/>
    <property type="project" value="InterPro"/>
</dbReference>
<evidence type="ECO:0000256" key="1">
    <source>
        <dbReference type="ARBA" id="ARBA00022679"/>
    </source>
</evidence>
<feature type="domain" description="4'-phosphopantetheinyl transferase" evidence="2">
    <location>
        <begin position="105"/>
        <end position="200"/>
    </location>
</feature>
<dbReference type="Proteomes" id="UP000007486">
    <property type="component" value="Chromosome"/>
</dbReference>
<organism evidence="3 4">
    <name type="scientific">Phocaeicola salanitronis (strain DSM 18170 / JCM 13657 / CCUG 60908 / BL78)</name>
    <name type="common">Bacteroides salanitronis</name>
    <dbReference type="NCBI Taxonomy" id="667015"/>
    <lineage>
        <taxon>Bacteria</taxon>
        <taxon>Pseudomonadati</taxon>
        <taxon>Bacteroidota</taxon>
        <taxon>Bacteroidia</taxon>
        <taxon>Bacteroidales</taxon>
        <taxon>Bacteroidaceae</taxon>
        <taxon>Phocaeicola</taxon>
    </lineage>
</organism>
<evidence type="ECO:0000313" key="4">
    <source>
        <dbReference type="Proteomes" id="UP000007486"/>
    </source>
</evidence>
<dbReference type="KEGG" id="bsa:Bacsa_2944"/>
<keyword evidence="4" id="KW-1185">Reference proteome</keyword>